<dbReference type="AlphaFoldDB" id="C5CEK2"/>
<reference evidence="1 2" key="2">
    <citation type="journal article" date="2011" name="J. Bacteriol.">
        <title>Genome Sequence of Kosmotoga olearia Strain TBF 19.5.1, a Thermophilic Bacterium with a Wide Growth Temperature Range, Isolated from the Troll B Oil Platform in the North Sea.</title>
        <authorList>
            <person name="Swithers K.S."/>
            <person name="Dipippo J.L."/>
            <person name="Bruce D.C."/>
            <person name="Detter C."/>
            <person name="Tapia R."/>
            <person name="Han S."/>
            <person name="Goodwin L.A."/>
            <person name="Han J."/>
            <person name="Woyke T."/>
            <person name="Pitluck S."/>
            <person name="Pennacchio L."/>
            <person name="Nolan M."/>
            <person name="Mikhailova N."/>
            <person name="Land M.L."/>
            <person name="Nesbo C.L."/>
            <person name="Gogarten J.P."/>
            <person name="Noll K.M."/>
        </authorList>
    </citation>
    <scope>NUCLEOTIDE SEQUENCE [LARGE SCALE GENOMIC DNA]</scope>
    <source>
        <strain evidence="2">ATCC BAA-1733 / DSM 21960 / TBF 19.5.1</strain>
    </source>
</reference>
<evidence type="ECO:0000313" key="1">
    <source>
        <dbReference type="EMBL" id="ACR79248.1"/>
    </source>
</evidence>
<name>C5CEK2_KOSOT</name>
<dbReference type="Gene3D" id="1.25.40.10">
    <property type="entry name" value="Tetratricopeptide repeat domain"/>
    <property type="match status" value="1"/>
</dbReference>
<reference evidence="1 2" key="1">
    <citation type="submission" date="2009-06" db="EMBL/GenBank/DDBJ databases">
        <title>Complete sequence of Thermotogales bacterium TBF 19.5.1.</title>
        <authorList>
            <consortium name="US DOE Joint Genome Institute"/>
            <person name="Lucas S."/>
            <person name="Copeland A."/>
            <person name="Lapidus A."/>
            <person name="Glavina del Rio T."/>
            <person name="Tice H."/>
            <person name="Bruce D."/>
            <person name="Goodwin L."/>
            <person name="Pitluck S."/>
            <person name="Chertkov O."/>
            <person name="Brettin T."/>
            <person name="Detter J.C."/>
            <person name="Han C."/>
            <person name="Schmutz J."/>
            <person name="Larimer F."/>
            <person name="Land M."/>
            <person name="Hauser L."/>
            <person name="Kyrpides N."/>
            <person name="Ovchinnikova G."/>
            <person name="Noll K."/>
        </authorList>
    </citation>
    <scope>NUCLEOTIDE SEQUENCE [LARGE SCALE GENOMIC DNA]</scope>
    <source>
        <strain evidence="2">ATCC BAA-1733 / DSM 21960 / TBF 19.5.1</strain>
    </source>
</reference>
<organism evidence="1 2">
    <name type="scientific">Kosmotoga olearia (strain ATCC BAA-1733 / DSM 21960 / TBF 19.5.1)</name>
    <dbReference type="NCBI Taxonomy" id="521045"/>
    <lineage>
        <taxon>Bacteria</taxon>
        <taxon>Thermotogati</taxon>
        <taxon>Thermotogota</taxon>
        <taxon>Thermotogae</taxon>
        <taxon>Kosmotogales</taxon>
        <taxon>Kosmotogaceae</taxon>
        <taxon>Kosmotoga</taxon>
    </lineage>
</organism>
<accession>C5CEK2</accession>
<dbReference type="InterPro" id="IPR011990">
    <property type="entry name" value="TPR-like_helical_dom_sf"/>
</dbReference>
<keyword evidence="2" id="KW-1185">Reference proteome</keyword>
<sequence>MWSEYQKYRITYLCDLLEIGTDYTGPEFNWEELRQEVDSEKFDQLSSLLKDAFGLDSKVLNDNKYFLLYFWGIFLWDEDIPFETRFRIAQKIINLGRLIRKANEREVDNVESDSVKNDEEVIAIILGEPEYGNTEIARWYLLAGLDAIAFFLQNFKLSDNEEDDNGNDRELIKIVAEAMNLARNCPRFFLKALDITFNLTLGYFESTITSYALGLNPNIGPDYLELPFEVFFPDTLFGTDPSILSLVCLLRHEDDEVRRKAAYAGASLLTWGSSFKSHIYVLNRMAPTSGLLPVIIAGIAENTSFSFVGKRIINFLEELGRTEEKTEVPLIIRAVCDSLLKKKTKRKSRALEEFIKYIMDLKTNSRARLAGALLAQAYGYKEYALVLYESLSKRDQKAFESFVENGVIPKLRDKDSEESAIVSSVVSTNYEIARKMHRTIFEEKDSLFPGFEIDSSERVPSLRYNLPPREYYLKKMLENKEDKVQILEKVLEKHPYEFTAYMELANEYFTLGMEEDCRRTLETGVEKIQELLRKLNLRNYMIEFSHHHNRPILMLFKDFGDFLRMRGSNLAKATQIFEWMLVVEPMDFLNAKNSLLNCYFRQRNFIKAEKLLEWYEDENSLDFVMGRAFIYYIRRNIERANLELSLAKRMNPYVIDILLMGIDPEELDNVEIELEKKEAIIYALEYEKVWKSYPRVMRWLKNQRR</sequence>
<dbReference type="OrthoDB" id="48139at2"/>
<dbReference type="Proteomes" id="UP000002382">
    <property type="component" value="Chromosome"/>
</dbReference>
<gene>
    <name evidence="1" type="ordered locus">Kole_0528</name>
</gene>
<dbReference type="HOGENOM" id="CLU_391187_0_0_0"/>
<protein>
    <submittedName>
        <fullName evidence="1">Uncharacterized protein</fullName>
    </submittedName>
</protein>
<dbReference type="eggNOG" id="COG1413">
    <property type="taxonomic scope" value="Bacteria"/>
</dbReference>
<dbReference type="KEGG" id="kol:Kole_0528"/>
<proteinExistence type="predicted"/>
<dbReference type="RefSeq" id="WP_012745032.1">
    <property type="nucleotide sequence ID" value="NC_012785.1"/>
</dbReference>
<dbReference type="SUPFAM" id="SSF48452">
    <property type="entry name" value="TPR-like"/>
    <property type="match status" value="1"/>
</dbReference>
<evidence type="ECO:0000313" key="2">
    <source>
        <dbReference type="Proteomes" id="UP000002382"/>
    </source>
</evidence>
<dbReference type="EMBL" id="CP001634">
    <property type="protein sequence ID" value="ACR79248.1"/>
    <property type="molecule type" value="Genomic_DNA"/>
</dbReference>